<comment type="subcellular location">
    <subcellularLocation>
        <location evidence="8">Cell membrane</location>
        <topology evidence="8">Multi-pass membrane protein</topology>
    </subcellularLocation>
    <subcellularLocation>
        <location evidence="1">Membrane</location>
        <topology evidence="1">Multi-pass membrane protein</topology>
    </subcellularLocation>
</comment>
<feature type="domain" description="Ammonium transporter AmtB-like" evidence="10">
    <location>
        <begin position="84"/>
        <end position="515"/>
    </location>
</feature>
<evidence type="ECO:0000313" key="11">
    <source>
        <dbReference type="EMBL" id="ACL09960.1"/>
    </source>
</evidence>
<evidence type="ECO:0000256" key="6">
    <source>
        <dbReference type="ARBA" id="ARBA00023136"/>
    </source>
</evidence>
<feature type="transmembrane region" description="Helical" evidence="8">
    <location>
        <begin position="176"/>
        <end position="197"/>
    </location>
</feature>
<accession>B8DJ83</accession>
<dbReference type="GO" id="GO:0005886">
    <property type="term" value="C:plasma membrane"/>
    <property type="evidence" value="ECO:0007669"/>
    <property type="project" value="UniProtKB-SubCell"/>
</dbReference>
<feature type="transmembrane region" description="Helical" evidence="8">
    <location>
        <begin position="463"/>
        <end position="485"/>
    </location>
</feature>
<feature type="transmembrane region" description="Helical" evidence="8">
    <location>
        <begin position="259"/>
        <end position="280"/>
    </location>
</feature>
<evidence type="ECO:0000256" key="8">
    <source>
        <dbReference type="RuleBase" id="RU362002"/>
    </source>
</evidence>
<keyword evidence="6 8" id="KW-0472">Membrane</keyword>
<dbReference type="STRING" id="883.DvMF_3023"/>
<proteinExistence type="inferred from homology"/>
<dbReference type="NCBIfam" id="TIGR00836">
    <property type="entry name" value="amt"/>
    <property type="match status" value="1"/>
</dbReference>
<dbReference type="GO" id="GO:0008519">
    <property type="term" value="F:ammonium channel activity"/>
    <property type="evidence" value="ECO:0007669"/>
    <property type="project" value="InterPro"/>
</dbReference>
<dbReference type="Gene3D" id="1.10.3430.10">
    <property type="entry name" value="Ammonium transporter AmtB like domains"/>
    <property type="match status" value="1"/>
</dbReference>
<dbReference type="HOGENOM" id="CLU_000445_33_1_7"/>
<dbReference type="AlphaFoldDB" id="B8DJ83"/>
<dbReference type="eggNOG" id="COG0004">
    <property type="taxonomic scope" value="Bacteria"/>
</dbReference>
<evidence type="ECO:0000256" key="4">
    <source>
        <dbReference type="ARBA" id="ARBA00022692"/>
    </source>
</evidence>
<evidence type="ECO:0000256" key="1">
    <source>
        <dbReference type="ARBA" id="ARBA00004141"/>
    </source>
</evidence>
<dbReference type="PANTHER" id="PTHR11730">
    <property type="entry name" value="AMMONIUM TRANSPORTER"/>
    <property type="match status" value="1"/>
</dbReference>
<keyword evidence="9" id="KW-0732">Signal</keyword>
<keyword evidence="3 8" id="KW-0813">Transport</keyword>
<evidence type="ECO:0000256" key="2">
    <source>
        <dbReference type="ARBA" id="ARBA00005887"/>
    </source>
</evidence>
<feature type="transmembrane region" description="Helical" evidence="8">
    <location>
        <begin position="123"/>
        <end position="156"/>
    </location>
</feature>
<feature type="transmembrane region" description="Helical" evidence="8">
    <location>
        <begin position="330"/>
        <end position="352"/>
    </location>
</feature>
<name>B8DJ83_NITV9</name>
<feature type="transmembrane region" description="Helical" evidence="8">
    <location>
        <begin position="418"/>
        <end position="437"/>
    </location>
</feature>
<feature type="transmembrane region" description="Helical" evidence="8">
    <location>
        <begin position="388"/>
        <end position="406"/>
    </location>
</feature>
<dbReference type="GO" id="GO:0097272">
    <property type="term" value="P:ammonium homeostasis"/>
    <property type="evidence" value="ECO:0007669"/>
    <property type="project" value="TreeGrafter"/>
</dbReference>
<evidence type="ECO:0000259" key="10">
    <source>
        <dbReference type="Pfam" id="PF00909"/>
    </source>
</evidence>
<feature type="chain" id="PRO_5002870569" description="Ammonium transporter" evidence="9">
    <location>
        <begin position="26"/>
        <end position="525"/>
    </location>
</feature>
<dbReference type="InterPro" id="IPR024041">
    <property type="entry name" value="NH4_transpt_AmtB-like_dom"/>
</dbReference>
<evidence type="ECO:0000256" key="5">
    <source>
        <dbReference type="ARBA" id="ARBA00022989"/>
    </source>
</evidence>
<dbReference type="OrthoDB" id="9814202at2"/>
<feature type="transmembrane region" description="Helical" evidence="8">
    <location>
        <begin position="218"/>
        <end position="239"/>
    </location>
</feature>
<evidence type="ECO:0000256" key="3">
    <source>
        <dbReference type="ARBA" id="ARBA00022448"/>
    </source>
</evidence>
<organism evidence="11">
    <name type="scientific">Nitratidesulfovibrio vulgaris (strain DSM 19637 / Miyazaki F)</name>
    <name type="common">Desulfovibrio vulgaris</name>
    <dbReference type="NCBI Taxonomy" id="883"/>
    <lineage>
        <taxon>Bacteria</taxon>
        <taxon>Pseudomonadati</taxon>
        <taxon>Thermodesulfobacteriota</taxon>
        <taxon>Desulfovibrionia</taxon>
        <taxon>Desulfovibrionales</taxon>
        <taxon>Desulfovibrionaceae</taxon>
        <taxon>Nitratidesulfovibrio</taxon>
    </lineage>
</organism>
<dbReference type="Pfam" id="PF00909">
    <property type="entry name" value="Ammonium_transp"/>
    <property type="match status" value="1"/>
</dbReference>
<keyword evidence="7 8" id="KW-0924">Ammonia transport</keyword>
<dbReference type="PANTHER" id="PTHR11730:SF6">
    <property type="entry name" value="AMMONIUM TRANSPORTER"/>
    <property type="match status" value="1"/>
</dbReference>
<dbReference type="PROSITE" id="PS51257">
    <property type="entry name" value="PROKAR_LIPOPROTEIN"/>
    <property type="match status" value="1"/>
</dbReference>
<sequence>MRNRKCIEIVIILLCVVFAACVSHAEDAHVSDPSGASIGTAADVIGATAGAPTKEEFDALSQSEPLAAKVADVVGHNRIAINMVWTLLCGFLVMFMQAGFALAETGFTRAKNAGHTMAMNMMIYGIGMLGYWICGFALQMGGVGGVLSLGGAGALANEFTVTIAGKEFGLFGTTGFFLSGDAYDAVIFSVFLFQMVFMDTTATIPTGSMAERWTFKSFVVYGFFISMFVYPLFANWVWGGGWLSALGRNFGLGHGMADFAGSAVVHMTGGVAAAAGAIVLGPRLGKFKPDGTPVAMPGHHIPMAIAGCFILAFGWFGFNAGSTLAGGDLRIGVIATNTMLASASGAFFSMMYMWMRYGKPDVSMAANGLLAGLVAITSPCAFVNSVAAVGIGAVAGILLCVSVLFVEQTLKIDDPVGAISVHGVNGAWGVLSLGLFADGTYGEGLNGVEGAVKGLFYGDVSQFMAQLAGVITNIVFVFVVMYVFFKLLDKVVPLRVDPELELEGLDQAEVAVSAYPDFNLKKAMK</sequence>
<feature type="transmembrane region" description="Helical" evidence="8">
    <location>
        <begin position="364"/>
        <end position="382"/>
    </location>
</feature>
<evidence type="ECO:0000256" key="9">
    <source>
        <dbReference type="SAM" id="SignalP"/>
    </source>
</evidence>
<gene>
    <name evidence="11" type="ordered locus">DvMF_3023</name>
</gene>
<comment type="similarity">
    <text evidence="2 8">Belongs to the ammonia transporter channel (TC 1.A.11.2) family.</text>
</comment>
<reference evidence="11" key="1">
    <citation type="submission" date="2008-10" db="EMBL/GenBank/DDBJ databases">
        <title>Complete sequence of Desulfovibrio vulgaris str. 'Miyazaki F'.</title>
        <authorList>
            <person name="Lucas S."/>
            <person name="Copeland A."/>
            <person name="Lapidus A."/>
            <person name="Glavina del Rio T."/>
            <person name="Dalin E."/>
            <person name="Tice H."/>
            <person name="Bruce D."/>
            <person name="Goodwin L."/>
            <person name="Pitluck S."/>
            <person name="Sims D."/>
            <person name="Brettin T."/>
            <person name="Detter J.C."/>
            <person name="Han C."/>
            <person name="Larimer F."/>
            <person name="Land M."/>
            <person name="Hauser L."/>
            <person name="Kyrpides N."/>
            <person name="Mikhailova N."/>
            <person name="Hazen T.C."/>
            <person name="Richardson P."/>
        </authorList>
    </citation>
    <scope>NUCLEOTIDE SEQUENCE</scope>
    <source>
        <strain evidence="11">Miyazaki F</strain>
    </source>
</reference>
<feature type="signal peptide" evidence="9">
    <location>
        <begin position="1"/>
        <end position="25"/>
    </location>
</feature>
<dbReference type="InterPro" id="IPR001905">
    <property type="entry name" value="Ammonium_transpt"/>
</dbReference>
<dbReference type="SUPFAM" id="SSF111352">
    <property type="entry name" value="Ammonium transporter"/>
    <property type="match status" value="1"/>
</dbReference>
<dbReference type="EMBL" id="CP001197">
    <property type="protein sequence ID" value="ACL09960.1"/>
    <property type="molecule type" value="Genomic_DNA"/>
</dbReference>
<feature type="transmembrane region" description="Helical" evidence="8">
    <location>
        <begin position="301"/>
        <end position="318"/>
    </location>
</feature>
<protein>
    <recommendedName>
        <fullName evidence="8">Ammonium transporter</fullName>
    </recommendedName>
</protein>
<dbReference type="InterPro" id="IPR029020">
    <property type="entry name" value="Ammonium/urea_transptr"/>
</dbReference>
<dbReference type="KEGG" id="dvm:DvMF_3023"/>
<keyword evidence="4 8" id="KW-0812">Transmembrane</keyword>
<evidence type="ECO:0000256" key="7">
    <source>
        <dbReference type="ARBA" id="ARBA00023177"/>
    </source>
</evidence>
<feature type="transmembrane region" description="Helical" evidence="8">
    <location>
        <begin position="79"/>
        <end position="102"/>
    </location>
</feature>
<keyword evidence="5 8" id="KW-1133">Transmembrane helix</keyword>